<evidence type="ECO:0000256" key="2">
    <source>
        <dbReference type="ARBA" id="ARBA00022448"/>
    </source>
</evidence>
<dbReference type="PANTHER" id="PTHR43744:SF9">
    <property type="entry name" value="POLYGALACTURONAN_RHAMNOGALACTURONAN TRANSPORT SYSTEM PERMEASE PROTEIN YTCP"/>
    <property type="match status" value="1"/>
</dbReference>
<comment type="subcellular location">
    <subcellularLocation>
        <location evidence="1 7">Cell membrane</location>
        <topology evidence="1 7">Multi-pass membrane protein</topology>
    </subcellularLocation>
</comment>
<evidence type="ECO:0000256" key="7">
    <source>
        <dbReference type="RuleBase" id="RU363032"/>
    </source>
</evidence>
<dbReference type="EMBL" id="DVFI01000124">
    <property type="protein sequence ID" value="HIQ63772.1"/>
    <property type="molecule type" value="Genomic_DNA"/>
</dbReference>
<gene>
    <name evidence="9" type="ORF">IAA66_09360</name>
</gene>
<dbReference type="GO" id="GO:0055085">
    <property type="term" value="P:transmembrane transport"/>
    <property type="evidence" value="ECO:0007669"/>
    <property type="project" value="InterPro"/>
</dbReference>
<sequence>MDKTVSYPKHPRKTMVQVLGFNFYDVFVIAFCVLFALICFYPMWYVLIASVTPYEEFVKGGALLWPNGGVDFQYYKMIFENSSFVNSLWISASKTVIGTFLSVLVTSTMAYAVSKEHVPGMKLLNVLTVFTMFFAGGLIPTYILYVNMGLLRTYWVMVLPYGLSITYFIIMRNYFSYSVSKELEDAARIDGCNDVRVFFQVILPLSKPMLAAVGLFIAVGFWNDYYSYMMYIATKPNLQPFAWVLRRVLTDSAMMSQMRTGAVDIGAQLPPPMALRMATIICAMVPIMCVYPFLQRHFAKGVLIGAVKE</sequence>
<evidence type="ECO:0000256" key="1">
    <source>
        <dbReference type="ARBA" id="ARBA00004651"/>
    </source>
</evidence>
<keyword evidence="3" id="KW-1003">Cell membrane</keyword>
<reference evidence="9" key="1">
    <citation type="submission" date="2020-10" db="EMBL/GenBank/DDBJ databases">
        <authorList>
            <person name="Gilroy R."/>
        </authorList>
    </citation>
    <scope>NUCLEOTIDE SEQUENCE</scope>
    <source>
        <strain evidence="9">ChiHile30-977</strain>
    </source>
</reference>
<feature type="transmembrane region" description="Helical" evidence="7">
    <location>
        <begin position="197"/>
        <end position="222"/>
    </location>
</feature>
<proteinExistence type="inferred from homology"/>
<name>A0A9D1CJH1_9FIRM</name>
<dbReference type="PANTHER" id="PTHR43744">
    <property type="entry name" value="ABC TRANSPORTER PERMEASE PROTEIN MG189-RELATED-RELATED"/>
    <property type="match status" value="1"/>
</dbReference>
<evidence type="ECO:0000256" key="4">
    <source>
        <dbReference type="ARBA" id="ARBA00022692"/>
    </source>
</evidence>
<feature type="transmembrane region" description="Helical" evidence="7">
    <location>
        <begin position="151"/>
        <end position="170"/>
    </location>
</feature>
<reference evidence="9" key="2">
    <citation type="journal article" date="2021" name="PeerJ">
        <title>Extensive microbial diversity within the chicken gut microbiome revealed by metagenomics and culture.</title>
        <authorList>
            <person name="Gilroy R."/>
            <person name="Ravi A."/>
            <person name="Getino M."/>
            <person name="Pursley I."/>
            <person name="Horton D.L."/>
            <person name="Alikhan N.F."/>
            <person name="Baker D."/>
            <person name="Gharbi K."/>
            <person name="Hall N."/>
            <person name="Watson M."/>
            <person name="Adriaenssens E.M."/>
            <person name="Foster-Nyarko E."/>
            <person name="Jarju S."/>
            <person name="Secka A."/>
            <person name="Antonio M."/>
            <person name="Oren A."/>
            <person name="Chaudhuri R.R."/>
            <person name="La Ragione R."/>
            <person name="Hildebrand F."/>
            <person name="Pallen M.J."/>
        </authorList>
    </citation>
    <scope>NUCLEOTIDE SEQUENCE</scope>
    <source>
        <strain evidence="9">ChiHile30-977</strain>
    </source>
</reference>
<accession>A0A9D1CJH1</accession>
<dbReference type="PROSITE" id="PS50928">
    <property type="entry name" value="ABC_TM1"/>
    <property type="match status" value="1"/>
</dbReference>
<evidence type="ECO:0000256" key="3">
    <source>
        <dbReference type="ARBA" id="ARBA00022475"/>
    </source>
</evidence>
<evidence type="ECO:0000256" key="6">
    <source>
        <dbReference type="ARBA" id="ARBA00023136"/>
    </source>
</evidence>
<feature type="domain" description="ABC transmembrane type-1" evidence="8">
    <location>
        <begin position="88"/>
        <end position="286"/>
    </location>
</feature>
<dbReference type="InterPro" id="IPR000515">
    <property type="entry name" value="MetI-like"/>
</dbReference>
<evidence type="ECO:0000313" key="10">
    <source>
        <dbReference type="Proteomes" id="UP000886819"/>
    </source>
</evidence>
<feature type="transmembrane region" description="Helical" evidence="7">
    <location>
        <begin position="88"/>
        <end position="111"/>
    </location>
</feature>
<dbReference type="CDD" id="cd06261">
    <property type="entry name" value="TM_PBP2"/>
    <property type="match status" value="1"/>
</dbReference>
<keyword evidence="5 7" id="KW-1133">Transmembrane helix</keyword>
<comment type="similarity">
    <text evidence="7">Belongs to the binding-protein-dependent transport system permease family.</text>
</comment>
<feature type="transmembrane region" description="Helical" evidence="7">
    <location>
        <begin position="21"/>
        <end position="44"/>
    </location>
</feature>
<dbReference type="SUPFAM" id="SSF161098">
    <property type="entry name" value="MetI-like"/>
    <property type="match status" value="1"/>
</dbReference>
<dbReference type="Gene3D" id="1.10.3720.10">
    <property type="entry name" value="MetI-like"/>
    <property type="match status" value="1"/>
</dbReference>
<evidence type="ECO:0000313" key="9">
    <source>
        <dbReference type="EMBL" id="HIQ63772.1"/>
    </source>
</evidence>
<protein>
    <submittedName>
        <fullName evidence="9">Carbohydrate ABC transporter permease</fullName>
    </submittedName>
</protein>
<keyword evidence="6 7" id="KW-0472">Membrane</keyword>
<feature type="transmembrane region" description="Helical" evidence="7">
    <location>
        <begin position="123"/>
        <end position="145"/>
    </location>
</feature>
<keyword evidence="2 7" id="KW-0813">Transport</keyword>
<comment type="caution">
    <text evidence="9">The sequence shown here is derived from an EMBL/GenBank/DDBJ whole genome shotgun (WGS) entry which is preliminary data.</text>
</comment>
<dbReference type="GO" id="GO:0005886">
    <property type="term" value="C:plasma membrane"/>
    <property type="evidence" value="ECO:0007669"/>
    <property type="project" value="UniProtKB-SubCell"/>
</dbReference>
<dbReference type="InterPro" id="IPR035906">
    <property type="entry name" value="MetI-like_sf"/>
</dbReference>
<dbReference type="AlphaFoldDB" id="A0A9D1CJH1"/>
<feature type="transmembrane region" description="Helical" evidence="7">
    <location>
        <begin position="273"/>
        <end position="294"/>
    </location>
</feature>
<keyword evidence="4 7" id="KW-0812">Transmembrane</keyword>
<dbReference type="Proteomes" id="UP000886819">
    <property type="component" value="Unassembled WGS sequence"/>
</dbReference>
<evidence type="ECO:0000259" key="8">
    <source>
        <dbReference type="PROSITE" id="PS50928"/>
    </source>
</evidence>
<organism evidence="9 10">
    <name type="scientific">Candidatus Avichristensenella intestinipullorum</name>
    <dbReference type="NCBI Taxonomy" id="2840693"/>
    <lineage>
        <taxon>Bacteria</taxon>
        <taxon>Bacillati</taxon>
        <taxon>Bacillota</taxon>
        <taxon>Clostridia</taxon>
        <taxon>Candidatus Avichristensenella</taxon>
    </lineage>
</organism>
<dbReference type="Pfam" id="PF00528">
    <property type="entry name" value="BPD_transp_1"/>
    <property type="match status" value="1"/>
</dbReference>
<evidence type="ECO:0000256" key="5">
    <source>
        <dbReference type="ARBA" id="ARBA00022989"/>
    </source>
</evidence>